<organism evidence="1 2">
    <name type="scientific">Halioglobus maricola</name>
    <dbReference type="NCBI Taxonomy" id="2601894"/>
    <lineage>
        <taxon>Bacteria</taxon>
        <taxon>Pseudomonadati</taxon>
        <taxon>Pseudomonadota</taxon>
        <taxon>Gammaproteobacteria</taxon>
        <taxon>Cellvibrionales</taxon>
        <taxon>Halieaceae</taxon>
        <taxon>Halioglobus</taxon>
    </lineage>
</organism>
<dbReference type="Pfam" id="PF13692">
    <property type="entry name" value="Glyco_trans_1_4"/>
    <property type="match status" value="1"/>
</dbReference>
<dbReference type="KEGG" id="halc:EY643_02495"/>
<dbReference type="PANTHER" id="PTHR46656">
    <property type="entry name" value="PUTATIVE-RELATED"/>
    <property type="match status" value="1"/>
</dbReference>
<evidence type="ECO:0000313" key="1">
    <source>
        <dbReference type="EMBL" id="QFU74612.1"/>
    </source>
</evidence>
<accession>A0A5P9NFQ7</accession>
<dbReference type="SUPFAM" id="SSF53756">
    <property type="entry name" value="UDP-Glycosyltransferase/glycogen phosphorylase"/>
    <property type="match status" value="1"/>
</dbReference>
<dbReference type="EMBL" id="CP036422">
    <property type="protein sequence ID" value="QFU74612.1"/>
    <property type="molecule type" value="Genomic_DNA"/>
</dbReference>
<sequence length="402" mass="46669">MKIGIVTTWYERGASYVSLQYAQQLFEEGHEVLIYARGGYDSSFHPEFSVEVDEDSSLIVRSALNIKQYKIWLEKNRITHVLFNEQFWWKPILLSKSMGVVCAAYIDYYTKNSIGLFDVYDLIFCNTKRHFSVFEHLSSAVYVPWGTNVDLFQPPECEREAKDQVVFFHSAGWSPYRKGTDLLLDAFYEIDSEYKLIIHAQCDLEKELREKSSKIQKMKNLGRLEIISKTVGGPGLYHLGDVYVYPTRLEGIGLSIAEAMACGLPVIVPENAPMNEFVSTGSCRTVDVERFFYREDDYYWPICEVKGGSLIKQIEFYISNKDKLESFSRDVREHSEIYLNWAENAKNLGEYFDDAAVQEDCSPQLIIELERSDMKSMKLGWLFSLSPVVYRIFVRLFRSLFR</sequence>
<dbReference type="RefSeq" id="WP_152660724.1">
    <property type="nucleotide sequence ID" value="NZ_CP036422.1"/>
</dbReference>
<evidence type="ECO:0000313" key="2">
    <source>
        <dbReference type="Proteomes" id="UP000326287"/>
    </source>
</evidence>
<dbReference type="Gene3D" id="3.40.50.2000">
    <property type="entry name" value="Glycogen Phosphorylase B"/>
    <property type="match status" value="1"/>
</dbReference>
<gene>
    <name evidence="1" type="ORF">EY643_02495</name>
</gene>
<dbReference type="Proteomes" id="UP000326287">
    <property type="component" value="Chromosome"/>
</dbReference>
<dbReference type="OrthoDB" id="9801609at2"/>
<keyword evidence="1" id="KW-0808">Transferase</keyword>
<proteinExistence type="predicted"/>
<name>A0A5P9NFQ7_9GAMM</name>
<dbReference type="PANTHER" id="PTHR46656:SF3">
    <property type="entry name" value="PUTATIVE-RELATED"/>
    <property type="match status" value="1"/>
</dbReference>
<dbReference type="CDD" id="cd03801">
    <property type="entry name" value="GT4_PimA-like"/>
    <property type="match status" value="1"/>
</dbReference>
<keyword evidence="2" id="KW-1185">Reference proteome</keyword>
<reference evidence="1 2" key="1">
    <citation type="submission" date="2019-02" db="EMBL/GenBank/DDBJ databases">
        <authorList>
            <person name="Li S.-H."/>
        </authorList>
    </citation>
    <scope>NUCLEOTIDE SEQUENCE [LARGE SCALE GENOMIC DNA]</scope>
    <source>
        <strain evidence="1 2">IMCC14385</strain>
    </source>
</reference>
<dbReference type="GO" id="GO:0016740">
    <property type="term" value="F:transferase activity"/>
    <property type="evidence" value="ECO:0007669"/>
    <property type="project" value="UniProtKB-KW"/>
</dbReference>
<protein>
    <submittedName>
        <fullName evidence="1">Glycosyltransferase</fullName>
    </submittedName>
</protein>
<dbReference type="AlphaFoldDB" id="A0A5P9NFQ7"/>